<sequence length="108" mass="12396">MDQLKQLRMRQHRQTMLKMVSEIHQGKLNITQAANKFSVTRHTVKTWLVKVEDKAFEHPVSKKLVPSTSKILQFGRTDKDAAAQVDELMAKVSSLEEELDAAKFKAIY</sequence>
<evidence type="ECO:0008006" key="4">
    <source>
        <dbReference type="Google" id="ProtNLM"/>
    </source>
</evidence>
<dbReference type="SUPFAM" id="SSF48295">
    <property type="entry name" value="TrpR-like"/>
    <property type="match status" value="1"/>
</dbReference>
<dbReference type="Proteomes" id="UP001055420">
    <property type="component" value="Chromosome"/>
</dbReference>
<protein>
    <recommendedName>
        <fullName evidence="4">Helix-turn-helix domain-containing protein</fullName>
    </recommendedName>
</protein>
<accession>A0ABY4XM22</accession>
<keyword evidence="1" id="KW-0175">Coiled coil</keyword>
<name>A0ABY4XM22_9BACT</name>
<reference evidence="2" key="1">
    <citation type="submission" date="2022-06" db="EMBL/GenBank/DDBJ databases">
        <title>Novel species in genus Dyadobacter.</title>
        <authorList>
            <person name="Ma C."/>
        </authorList>
    </citation>
    <scope>NUCLEOTIDE SEQUENCE</scope>
    <source>
        <strain evidence="2">CY22</strain>
    </source>
</reference>
<organism evidence="2 3">
    <name type="scientific">Dyadobacter chenhuakuii</name>
    <dbReference type="NCBI Taxonomy" id="2909339"/>
    <lineage>
        <taxon>Bacteria</taxon>
        <taxon>Pseudomonadati</taxon>
        <taxon>Bacteroidota</taxon>
        <taxon>Cytophagia</taxon>
        <taxon>Cytophagales</taxon>
        <taxon>Spirosomataceae</taxon>
        <taxon>Dyadobacter</taxon>
    </lineage>
</organism>
<evidence type="ECO:0000313" key="2">
    <source>
        <dbReference type="EMBL" id="USJ31254.1"/>
    </source>
</evidence>
<proteinExistence type="predicted"/>
<gene>
    <name evidence="2" type="ORF">NFI80_00650</name>
</gene>
<evidence type="ECO:0000313" key="3">
    <source>
        <dbReference type="Proteomes" id="UP001055420"/>
    </source>
</evidence>
<dbReference type="InterPro" id="IPR010921">
    <property type="entry name" value="Trp_repressor/repl_initiator"/>
</dbReference>
<dbReference type="RefSeq" id="WP_235164314.1">
    <property type="nucleotide sequence ID" value="NZ_CP098805.1"/>
</dbReference>
<feature type="coiled-coil region" evidence="1">
    <location>
        <begin position="78"/>
        <end position="105"/>
    </location>
</feature>
<evidence type="ECO:0000256" key="1">
    <source>
        <dbReference type="SAM" id="Coils"/>
    </source>
</evidence>
<dbReference type="EMBL" id="CP098805">
    <property type="protein sequence ID" value="USJ31254.1"/>
    <property type="molecule type" value="Genomic_DNA"/>
</dbReference>
<keyword evidence="3" id="KW-1185">Reference proteome</keyword>